<dbReference type="Pfam" id="PF00174">
    <property type="entry name" value="Oxidored_molyb"/>
    <property type="match status" value="1"/>
</dbReference>
<evidence type="ECO:0000256" key="1">
    <source>
        <dbReference type="SAM" id="Phobius"/>
    </source>
</evidence>
<gene>
    <name evidence="3" type="ORF">EPD65_11600</name>
</gene>
<organism evidence="3 4">
    <name type="scientific">Nocardioides jejuensis</name>
    <dbReference type="NCBI Taxonomy" id="2502782"/>
    <lineage>
        <taxon>Bacteria</taxon>
        <taxon>Bacillati</taxon>
        <taxon>Actinomycetota</taxon>
        <taxon>Actinomycetes</taxon>
        <taxon>Propionibacteriales</taxon>
        <taxon>Nocardioidaceae</taxon>
        <taxon>Nocardioides</taxon>
    </lineage>
</organism>
<dbReference type="PANTHER" id="PTHR19372:SF7">
    <property type="entry name" value="SULFITE OXIDASE, MITOCHONDRIAL"/>
    <property type="match status" value="1"/>
</dbReference>
<dbReference type="PANTHER" id="PTHR19372">
    <property type="entry name" value="SULFITE REDUCTASE"/>
    <property type="match status" value="1"/>
</dbReference>
<feature type="transmembrane region" description="Helical" evidence="1">
    <location>
        <begin position="73"/>
        <end position="92"/>
    </location>
</feature>
<proteinExistence type="predicted"/>
<dbReference type="GO" id="GO:0008482">
    <property type="term" value="F:sulfite oxidase activity"/>
    <property type="evidence" value="ECO:0007669"/>
    <property type="project" value="TreeGrafter"/>
</dbReference>
<dbReference type="InterPro" id="IPR014756">
    <property type="entry name" value="Ig_E-set"/>
</dbReference>
<dbReference type="AlphaFoldDB" id="A0A4R1BYP1"/>
<dbReference type="EMBL" id="SJZJ01000018">
    <property type="protein sequence ID" value="TCJ23224.1"/>
    <property type="molecule type" value="Genomic_DNA"/>
</dbReference>
<dbReference type="GO" id="GO:0006790">
    <property type="term" value="P:sulfur compound metabolic process"/>
    <property type="evidence" value="ECO:0007669"/>
    <property type="project" value="TreeGrafter"/>
</dbReference>
<dbReference type="Gene3D" id="3.90.420.10">
    <property type="entry name" value="Oxidoreductase, molybdopterin-binding domain"/>
    <property type="match status" value="1"/>
</dbReference>
<feature type="transmembrane region" description="Helical" evidence="1">
    <location>
        <begin position="167"/>
        <end position="185"/>
    </location>
</feature>
<dbReference type="InterPro" id="IPR036374">
    <property type="entry name" value="OxRdtase_Mopterin-bd_sf"/>
</dbReference>
<reference evidence="3 4" key="1">
    <citation type="submission" date="2019-03" db="EMBL/GenBank/DDBJ databases">
        <authorList>
            <person name="Kim M.K.M."/>
        </authorList>
    </citation>
    <scope>NUCLEOTIDE SEQUENCE [LARGE SCALE GENOMIC DNA]</scope>
    <source>
        <strain evidence="3 4">18JY15-6</strain>
    </source>
</reference>
<feature type="domain" description="Oxidoreductase molybdopterin-binding" evidence="2">
    <location>
        <begin position="241"/>
        <end position="385"/>
    </location>
</feature>
<protein>
    <submittedName>
        <fullName evidence="3">Molybdopterin-binding oxidoreductase</fullName>
    </submittedName>
</protein>
<keyword evidence="1" id="KW-1133">Transmembrane helix</keyword>
<comment type="caution">
    <text evidence="3">The sequence shown here is derived from an EMBL/GenBank/DDBJ whole genome shotgun (WGS) entry which is preliminary data.</text>
</comment>
<dbReference type="SUPFAM" id="SSF56524">
    <property type="entry name" value="Oxidoreductase molybdopterin-binding domain"/>
    <property type="match status" value="1"/>
</dbReference>
<sequence>MTLSHSSTSSRLEAAFAGLGAGALGLGVAQGLAAVFHATPSPLIALGDRLIDLTPRPLKEWAVAQFGTADKTVLLGNMLVVTALLLAAVGIAARWRRPLGIVGFVVLGSVDALALISGRGGSDLSSYVALVVGLALGCAALWWLIGQAGGALVSEAEAPPGFDRRRFLLLATVMGGAGVVTGAGVPRLVPAATGRGGVVLPAAADPAGPVPRGADFRLPGLTPHLTPNDDFYRIDIALIPPRLNVDDWKLRVRGLVDEPFDLTYRELLAMPLVERRVTIACVSNPVAGEYIGNATWLGVRVSDVLERAGVRAGADAVQSRGSDGITIGTPLAALTDGRDALLAIGMNGQPLPIDHGFPVRMIVPGLYGYVSATKWITELEVTRFADFSAYWTDRGWAPQGPIKTGCRIDLPGDGAQAGDVTVAGVAWAQHRGIGKVEVRVDDGPWQVAELAAADGIDTWRQWRWTWPAEPGTHRLQARATDLAGATQTSAVADVAPDGATGYPSVEVHIG</sequence>
<evidence type="ECO:0000259" key="2">
    <source>
        <dbReference type="Pfam" id="PF00174"/>
    </source>
</evidence>
<feature type="transmembrane region" description="Helical" evidence="1">
    <location>
        <begin position="124"/>
        <end position="146"/>
    </location>
</feature>
<name>A0A4R1BYP1_9ACTN</name>
<keyword evidence="1" id="KW-0472">Membrane</keyword>
<dbReference type="Proteomes" id="UP000295453">
    <property type="component" value="Unassembled WGS sequence"/>
</dbReference>
<evidence type="ECO:0000313" key="4">
    <source>
        <dbReference type="Proteomes" id="UP000295453"/>
    </source>
</evidence>
<dbReference type="Gene3D" id="2.60.40.650">
    <property type="match status" value="1"/>
</dbReference>
<keyword evidence="1" id="KW-0812">Transmembrane</keyword>
<dbReference type="InterPro" id="IPR000572">
    <property type="entry name" value="OxRdtase_Mopterin-bd_dom"/>
</dbReference>
<keyword evidence="4" id="KW-1185">Reference proteome</keyword>
<accession>A0A4R1BYP1</accession>
<feature type="transmembrane region" description="Helical" evidence="1">
    <location>
        <begin position="99"/>
        <end position="118"/>
    </location>
</feature>
<evidence type="ECO:0000313" key="3">
    <source>
        <dbReference type="EMBL" id="TCJ23224.1"/>
    </source>
</evidence>
<dbReference type="GO" id="GO:0020037">
    <property type="term" value="F:heme binding"/>
    <property type="evidence" value="ECO:0007669"/>
    <property type="project" value="TreeGrafter"/>
</dbReference>
<dbReference type="SUPFAM" id="SSF81296">
    <property type="entry name" value="E set domains"/>
    <property type="match status" value="1"/>
</dbReference>
<dbReference type="GO" id="GO:0043546">
    <property type="term" value="F:molybdopterin cofactor binding"/>
    <property type="evidence" value="ECO:0007669"/>
    <property type="project" value="TreeGrafter"/>
</dbReference>
<dbReference type="OrthoDB" id="9795587at2"/>